<keyword evidence="7 9" id="KW-0560">Oxidoreductase</keyword>
<dbReference type="InterPro" id="IPR005171">
    <property type="entry name" value="Cyt_c_oxidase_su4_prok"/>
</dbReference>
<dbReference type="GO" id="GO:0016682">
    <property type="term" value="F:oxidoreductase activity, acting on diphenols and related substances as donors, oxygen as acceptor"/>
    <property type="evidence" value="ECO:0007669"/>
    <property type="project" value="UniProtKB-UniRule"/>
</dbReference>
<comment type="catalytic activity">
    <reaction evidence="1 9">
        <text>2 a quinol + O2 = 2 a quinone + 2 H2O</text>
        <dbReference type="Rhea" id="RHEA:55376"/>
        <dbReference type="ChEBI" id="CHEBI:15377"/>
        <dbReference type="ChEBI" id="CHEBI:15379"/>
        <dbReference type="ChEBI" id="CHEBI:24646"/>
        <dbReference type="ChEBI" id="CHEBI:132124"/>
    </reaction>
</comment>
<evidence type="ECO:0000313" key="11">
    <source>
        <dbReference type="Proteomes" id="UP000031829"/>
    </source>
</evidence>
<accession>A0A0B6AV43</accession>
<dbReference type="RefSeq" id="WP_013057824.1">
    <property type="nucleotide sequence ID" value="NZ_BCVB01000006.1"/>
</dbReference>
<feature type="transmembrane region" description="Helical" evidence="9">
    <location>
        <begin position="12"/>
        <end position="36"/>
    </location>
</feature>
<comment type="similarity">
    <text evidence="3 9">Belongs to the cytochrome c oxidase bacterial subunit 4 family.</text>
</comment>
<gene>
    <name evidence="10" type="primary">qoxD</name>
    <name evidence="10" type="ORF">BG04_61</name>
</gene>
<dbReference type="EC" id="1.10.3.-" evidence="9"/>
<reference evidence="10 11" key="1">
    <citation type="journal article" date="2015" name="Genome Announc.">
        <title>Complete genome sequences for 35 biothreat assay-relevant bacillus species.</title>
        <authorList>
            <person name="Johnson S.L."/>
            <person name="Daligault H.E."/>
            <person name="Davenport K.W."/>
            <person name="Jaissle J."/>
            <person name="Frey K.G."/>
            <person name="Ladner J.T."/>
            <person name="Broomall S.M."/>
            <person name="Bishop-Lilly K.A."/>
            <person name="Bruce D.C."/>
            <person name="Gibbons H.S."/>
            <person name="Coyne S.R."/>
            <person name="Lo C.C."/>
            <person name="Meincke L."/>
            <person name="Munk A.C."/>
            <person name="Koroleva G.I."/>
            <person name="Rosenzweig C.N."/>
            <person name="Palacios G.F."/>
            <person name="Redden C.L."/>
            <person name="Minogue T.D."/>
            <person name="Chain P.S."/>
        </authorList>
    </citation>
    <scope>NUCLEOTIDE SEQUENCE [LARGE SCALE GENOMIC DNA]</scope>
    <source>
        <strain evidence="11">ATCC 14581 / DSM 32 / JCM 2506 / NBRC 15308 / NCIMB 9376 / NCTC 10342 / NRRL B-14308 / VKM B-512</strain>
    </source>
</reference>
<evidence type="ECO:0000256" key="9">
    <source>
        <dbReference type="RuleBase" id="RU367153"/>
    </source>
</evidence>
<evidence type="ECO:0000256" key="7">
    <source>
        <dbReference type="ARBA" id="ARBA00023002"/>
    </source>
</evidence>
<dbReference type="GO" id="GO:0009486">
    <property type="term" value="F:cytochrome bo3 ubiquinol oxidase activity"/>
    <property type="evidence" value="ECO:0007669"/>
    <property type="project" value="TreeGrafter"/>
</dbReference>
<dbReference type="GeneID" id="93643586"/>
<comment type="function">
    <text evidence="9">Catalyzes quinol oxidation with the concomitant reduction of oxygen to water.</text>
</comment>
<dbReference type="EMBL" id="CP009920">
    <property type="protein sequence ID" value="AJI24962.1"/>
    <property type="molecule type" value="Genomic_DNA"/>
</dbReference>
<dbReference type="GO" id="GO:0019646">
    <property type="term" value="P:aerobic electron transport chain"/>
    <property type="evidence" value="ECO:0007669"/>
    <property type="project" value="TreeGrafter"/>
</dbReference>
<evidence type="ECO:0000256" key="6">
    <source>
        <dbReference type="ARBA" id="ARBA00022989"/>
    </source>
</evidence>
<protein>
    <recommendedName>
        <fullName evidence="9">Quinol oxidase subunit 4</fullName>
        <ecNumber evidence="9">1.10.3.-</ecNumber>
    </recommendedName>
</protein>
<dbReference type="Pfam" id="PF03626">
    <property type="entry name" value="COX4_pro"/>
    <property type="match status" value="1"/>
</dbReference>
<evidence type="ECO:0000256" key="3">
    <source>
        <dbReference type="ARBA" id="ARBA00008079"/>
    </source>
</evidence>
<keyword evidence="8 9" id="KW-0472">Membrane</keyword>
<dbReference type="Proteomes" id="UP000031829">
    <property type="component" value="Chromosome"/>
</dbReference>
<dbReference type="GO" id="GO:0015990">
    <property type="term" value="P:electron transport coupled proton transport"/>
    <property type="evidence" value="ECO:0007669"/>
    <property type="project" value="TreeGrafter"/>
</dbReference>
<evidence type="ECO:0000256" key="1">
    <source>
        <dbReference type="ARBA" id="ARBA00000725"/>
    </source>
</evidence>
<dbReference type="GO" id="GO:0015078">
    <property type="term" value="F:proton transmembrane transporter activity"/>
    <property type="evidence" value="ECO:0007669"/>
    <property type="project" value="TreeGrafter"/>
</dbReference>
<dbReference type="PANTHER" id="PTHR36835">
    <property type="entry name" value="CYTOCHROME BO(3) UBIQUINOL OXIDASE SUBUNIT 4"/>
    <property type="match status" value="1"/>
</dbReference>
<dbReference type="NCBIfam" id="TIGR02901">
    <property type="entry name" value="QoxD"/>
    <property type="match status" value="1"/>
</dbReference>
<keyword evidence="6 9" id="KW-1133">Transmembrane helix</keyword>
<dbReference type="KEGG" id="bmeg:BG04_61"/>
<dbReference type="GO" id="GO:0009319">
    <property type="term" value="C:cytochrome o ubiquinol oxidase complex"/>
    <property type="evidence" value="ECO:0007669"/>
    <property type="project" value="TreeGrafter"/>
</dbReference>
<evidence type="ECO:0000256" key="5">
    <source>
        <dbReference type="ARBA" id="ARBA00022692"/>
    </source>
</evidence>
<evidence type="ECO:0000256" key="2">
    <source>
        <dbReference type="ARBA" id="ARBA00004651"/>
    </source>
</evidence>
<name>A0A0B6AV43_PRIM2</name>
<feature type="transmembrane region" description="Helical" evidence="9">
    <location>
        <begin position="75"/>
        <end position="97"/>
    </location>
</feature>
<dbReference type="GO" id="GO:0042773">
    <property type="term" value="P:ATP synthesis coupled electron transport"/>
    <property type="evidence" value="ECO:0007669"/>
    <property type="project" value="UniProtKB-UniRule"/>
</dbReference>
<evidence type="ECO:0000256" key="8">
    <source>
        <dbReference type="ARBA" id="ARBA00023136"/>
    </source>
</evidence>
<sequence length="102" mass="11163">MENKQGQKAGFPLSHVFGLILSLALTFAALGLVVLADLSRSITMTLIMILALLQAAMQLVMFMHMTESENGKVQVANILYSFFIALCIVVGTLWILAAHFNH</sequence>
<feature type="transmembrane region" description="Helical" evidence="9">
    <location>
        <begin position="42"/>
        <end position="63"/>
    </location>
</feature>
<keyword evidence="4 9" id="KW-1003">Cell membrane</keyword>
<proteinExistence type="inferred from homology"/>
<dbReference type="GO" id="GO:0005886">
    <property type="term" value="C:plasma membrane"/>
    <property type="evidence" value="ECO:0007669"/>
    <property type="project" value="UniProtKB-SubCell"/>
</dbReference>
<dbReference type="InterPro" id="IPR014250">
    <property type="entry name" value="QoxD"/>
</dbReference>
<dbReference type="HOGENOM" id="CLU_140945_2_0_9"/>
<comment type="subcellular location">
    <subcellularLocation>
        <location evidence="2 9">Cell membrane</location>
        <topology evidence="2 9">Multi-pass membrane protein</topology>
    </subcellularLocation>
</comment>
<dbReference type="InterPro" id="IPR050968">
    <property type="entry name" value="Cytochrome_c_oxidase_bac_sub4"/>
</dbReference>
<evidence type="ECO:0000256" key="4">
    <source>
        <dbReference type="ARBA" id="ARBA00022475"/>
    </source>
</evidence>
<dbReference type="PANTHER" id="PTHR36835:SF1">
    <property type="entry name" value="CYTOCHROME BO(3) UBIQUINOL OXIDASE SUBUNIT 4"/>
    <property type="match status" value="1"/>
</dbReference>
<dbReference type="AlphaFoldDB" id="A0A0B6AV43"/>
<keyword evidence="5 9" id="KW-0812">Transmembrane</keyword>
<organism evidence="10 11">
    <name type="scientific">Priestia megaterium (strain ATCC 14581 / DSM 32 / CCUG 1817 / JCM 2506 / NBRC 15308 / NCIMB 9376 / NCTC 10342 / NRRL B-14308 / VKM B-512 / Ford 19)</name>
    <name type="common">Bacillus megaterium</name>
    <dbReference type="NCBI Taxonomy" id="1348623"/>
    <lineage>
        <taxon>Bacteria</taxon>
        <taxon>Bacillati</taxon>
        <taxon>Bacillota</taxon>
        <taxon>Bacilli</taxon>
        <taxon>Bacillales</taxon>
        <taxon>Bacillaceae</taxon>
        <taxon>Priestia</taxon>
    </lineage>
</organism>
<evidence type="ECO:0000313" key="10">
    <source>
        <dbReference type="EMBL" id="AJI24962.1"/>
    </source>
</evidence>